<dbReference type="InterPro" id="IPR052748">
    <property type="entry name" value="ISR_Activator"/>
</dbReference>
<dbReference type="InterPro" id="IPR011990">
    <property type="entry name" value="TPR-like_helical_dom_sf"/>
</dbReference>
<dbReference type="SUPFAM" id="SSF81901">
    <property type="entry name" value="HCP-like"/>
    <property type="match status" value="1"/>
</dbReference>
<name>A0A7R9TCL0_MICPS</name>
<reference evidence="1" key="1">
    <citation type="submission" date="2021-01" db="EMBL/GenBank/DDBJ databases">
        <authorList>
            <person name="Corre E."/>
            <person name="Pelletier E."/>
            <person name="Niang G."/>
            <person name="Scheremetjew M."/>
            <person name="Finn R."/>
            <person name="Kale V."/>
            <person name="Holt S."/>
            <person name="Cochrane G."/>
            <person name="Meng A."/>
            <person name="Brown T."/>
            <person name="Cohen L."/>
        </authorList>
    </citation>
    <scope>NUCLEOTIDE SEQUENCE</scope>
    <source>
        <strain evidence="1">RCC1614</strain>
    </source>
</reference>
<dbReference type="InterPro" id="IPR006597">
    <property type="entry name" value="Sel1-like"/>
</dbReference>
<dbReference type="SMART" id="SM00671">
    <property type="entry name" value="SEL1"/>
    <property type="match status" value="2"/>
</dbReference>
<evidence type="ECO:0000313" key="1">
    <source>
        <dbReference type="EMBL" id="CAD8231786.1"/>
    </source>
</evidence>
<accession>A0A7R9TCL0</accession>
<gene>
    <name evidence="1" type="ORF">MPUS1402_LOCUS2945</name>
</gene>
<organism evidence="1">
    <name type="scientific">Micromonas pusilla</name>
    <name type="common">Picoplanktonic green alga</name>
    <name type="synonym">Chromulina pusilla</name>
    <dbReference type="NCBI Taxonomy" id="38833"/>
    <lineage>
        <taxon>Eukaryota</taxon>
        <taxon>Viridiplantae</taxon>
        <taxon>Chlorophyta</taxon>
        <taxon>Mamiellophyceae</taxon>
        <taxon>Mamiellales</taxon>
        <taxon>Mamiellaceae</taxon>
        <taxon>Micromonas</taxon>
    </lineage>
</organism>
<dbReference type="AlphaFoldDB" id="A0A7R9TCL0"/>
<dbReference type="PANTHER" id="PTHR45011">
    <property type="entry name" value="DAP3-BINDING CELL DEATH ENHANCER 1"/>
    <property type="match status" value="1"/>
</dbReference>
<dbReference type="EMBL" id="HBDY01003927">
    <property type="protein sequence ID" value="CAD8231786.1"/>
    <property type="molecule type" value="Transcribed_RNA"/>
</dbReference>
<protein>
    <recommendedName>
        <fullName evidence="2">Sel1 repeat family protein</fullName>
    </recommendedName>
</protein>
<dbReference type="PANTHER" id="PTHR45011:SF1">
    <property type="entry name" value="DAP3-BINDING CELL DEATH ENHANCER 1"/>
    <property type="match status" value="1"/>
</dbReference>
<sequence>MRAEALFWFVKAAGRIEYARPTSRDDALTLGRRLACREASDASVDAAYRAGVCYDRGLGTAVDVTRAAEMYRRACAGLHYDAMCALGVLLLMKTRDDDAESHREATRWLREVADATGNDQAEVHMGIAYATGKGVEKDVERARAWYARAESAYDDAAMALREAGDRAWNERVHAARFEGDAPT</sequence>
<dbReference type="Gene3D" id="1.25.40.10">
    <property type="entry name" value="Tetratricopeptide repeat domain"/>
    <property type="match status" value="1"/>
</dbReference>
<evidence type="ECO:0008006" key="2">
    <source>
        <dbReference type="Google" id="ProtNLM"/>
    </source>
</evidence>
<dbReference type="Pfam" id="PF08238">
    <property type="entry name" value="Sel1"/>
    <property type="match status" value="3"/>
</dbReference>
<proteinExistence type="predicted"/>